<evidence type="ECO:0000313" key="2">
    <source>
        <dbReference type="Proteomes" id="UP000265520"/>
    </source>
</evidence>
<protein>
    <submittedName>
        <fullName evidence="1">Uncharacterized protein</fullName>
    </submittedName>
</protein>
<reference evidence="1 2" key="1">
    <citation type="journal article" date="2018" name="Front. Plant Sci.">
        <title>Red Clover (Trifolium pratense) and Zigzag Clover (T. medium) - A Picture of Genomic Similarities and Differences.</title>
        <authorList>
            <person name="Dluhosova J."/>
            <person name="Istvanek J."/>
            <person name="Nedelnik J."/>
            <person name="Repkova J."/>
        </authorList>
    </citation>
    <scope>NUCLEOTIDE SEQUENCE [LARGE SCALE GENOMIC DNA]</scope>
    <source>
        <strain evidence="2">cv. 10/8</strain>
        <tissue evidence="1">Leaf</tissue>
    </source>
</reference>
<accession>A0A392Q124</accession>
<dbReference type="Proteomes" id="UP000265520">
    <property type="component" value="Unassembled WGS sequence"/>
</dbReference>
<evidence type="ECO:0000313" key="1">
    <source>
        <dbReference type="EMBL" id="MCI17794.1"/>
    </source>
</evidence>
<organism evidence="1 2">
    <name type="scientific">Trifolium medium</name>
    <dbReference type="NCBI Taxonomy" id="97028"/>
    <lineage>
        <taxon>Eukaryota</taxon>
        <taxon>Viridiplantae</taxon>
        <taxon>Streptophyta</taxon>
        <taxon>Embryophyta</taxon>
        <taxon>Tracheophyta</taxon>
        <taxon>Spermatophyta</taxon>
        <taxon>Magnoliopsida</taxon>
        <taxon>eudicotyledons</taxon>
        <taxon>Gunneridae</taxon>
        <taxon>Pentapetalae</taxon>
        <taxon>rosids</taxon>
        <taxon>fabids</taxon>
        <taxon>Fabales</taxon>
        <taxon>Fabaceae</taxon>
        <taxon>Papilionoideae</taxon>
        <taxon>50 kb inversion clade</taxon>
        <taxon>NPAAA clade</taxon>
        <taxon>Hologalegina</taxon>
        <taxon>IRL clade</taxon>
        <taxon>Trifolieae</taxon>
        <taxon>Trifolium</taxon>
    </lineage>
</organism>
<keyword evidence="2" id="KW-1185">Reference proteome</keyword>
<feature type="non-terminal residue" evidence="1">
    <location>
        <position position="27"/>
    </location>
</feature>
<dbReference type="EMBL" id="LXQA010107066">
    <property type="protein sequence ID" value="MCI17794.1"/>
    <property type="molecule type" value="Genomic_DNA"/>
</dbReference>
<comment type="caution">
    <text evidence="1">The sequence shown here is derived from an EMBL/GenBank/DDBJ whole genome shotgun (WGS) entry which is preliminary data.</text>
</comment>
<dbReference type="AlphaFoldDB" id="A0A392Q124"/>
<proteinExistence type="predicted"/>
<name>A0A392Q124_9FABA</name>
<sequence>MNMMTGMDWRHQFLERAESMRRFCAKG</sequence>